<reference evidence="3" key="1">
    <citation type="submission" date="2019-06" db="EMBL/GenBank/DDBJ databases">
        <authorList>
            <person name="Broberg M."/>
        </authorList>
    </citation>
    <scope>NUCLEOTIDE SEQUENCE [LARGE SCALE GENOMIC DNA]</scope>
</reference>
<proteinExistence type="predicted"/>
<dbReference type="Pfam" id="PF09365">
    <property type="entry name" value="DUF2461"/>
    <property type="match status" value="1"/>
</dbReference>
<accession>A0A9N9UJ60</accession>
<organism evidence="2 3">
    <name type="scientific">Clonostachys byssicola</name>
    <dbReference type="NCBI Taxonomy" id="160290"/>
    <lineage>
        <taxon>Eukaryota</taxon>
        <taxon>Fungi</taxon>
        <taxon>Dikarya</taxon>
        <taxon>Ascomycota</taxon>
        <taxon>Pezizomycotina</taxon>
        <taxon>Sordariomycetes</taxon>
        <taxon>Hypocreomycetidae</taxon>
        <taxon>Hypocreales</taxon>
        <taxon>Bionectriaceae</taxon>
        <taxon>Clonostachys</taxon>
    </lineage>
</organism>
<feature type="compositionally biased region" description="Polar residues" evidence="1">
    <location>
        <begin position="26"/>
        <end position="35"/>
    </location>
</feature>
<keyword evidence="3" id="KW-1185">Reference proteome</keyword>
<evidence type="ECO:0000313" key="2">
    <source>
        <dbReference type="EMBL" id="CAG9992521.1"/>
    </source>
</evidence>
<dbReference type="Proteomes" id="UP000754883">
    <property type="component" value="Unassembled WGS sequence"/>
</dbReference>
<dbReference type="InterPro" id="IPR012808">
    <property type="entry name" value="CHP02453"/>
</dbReference>
<dbReference type="PANTHER" id="PTHR36452:SF1">
    <property type="entry name" value="DUF2461 DOMAIN-CONTAINING PROTEIN"/>
    <property type="match status" value="1"/>
</dbReference>
<feature type="region of interest" description="Disordered" evidence="1">
    <location>
        <begin position="1"/>
        <end position="124"/>
    </location>
</feature>
<comment type="caution">
    <text evidence="2">The sequence shown here is derived from an EMBL/GenBank/DDBJ whole genome shotgun (WGS) entry which is preliminary data.</text>
</comment>
<name>A0A9N9UJ60_9HYPO</name>
<sequence>MAARKRSAAEVDPGQGRRRSGRISSTPQKSKYFQESESEEREDDAPPPRKRGRPSKAAAPAEKKKKRIEKESDDEDEYNEDEKSEEDQDDGDEYNDEKPGEEENGDDDEDDDDDDDEDAPPKVRIVPLEKMRDTGGVEYEDNKIHNNTLLFLKDLKVNNKRSWLKSHDGEYRRALKDWESFVDSAMLTAIDVDETIPELPVKDVIFRIHRDIRFSKDPTPYKPHFSAAFSRTGRKGPYACYYIHCEPKSSFIGGGLWCPDKDQLAKLRRSIDRHPERWREVLNTPELKRIYLPGVKPSTDDEKAIAAFFDKNQSNALKKKPMGFDADHRDIKLLRLRNFTLGVKIDEASLASDTAQDKVAECFRGLEPFVSFLNDVVMPDPNREESEDEEEEGE</sequence>
<dbReference type="OrthoDB" id="2537769at2759"/>
<feature type="compositionally biased region" description="Acidic residues" evidence="1">
    <location>
        <begin position="71"/>
        <end position="118"/>
    </location>
</feature>
<dbReference type="AlphaFoldDB" id="A0A9N9UJ60"/>
<dbReference type="NCBIfam" id="TIGR02453">
    <property type="entry name" value="TIGR02453 family protein"/>
    <property type="match status" value="1"/>
</dbReference>
<evidence type="ECO:0000313" key="3">
    <source>
        <dbReference type="Proteomes" id="UP000754883"/>
    </source>
</evidence>
<dbReference type="EMBL" id="CABFNO020001496">
    <property type="protein sequence ID" value="CAG9992521.1"/>
    <property type="molecule type" value="Genomic_DNA"/>
</dbReference>
<evidence type="ECO:0000256" key="1">
    <source>
        <dbReference type="SAM" id="MobiDB-lite"/>
    </source>
</evidence>
<dbReference type="PANTHER" id="PTHR36452">
    <property type="entry name" value="CHROMOSOME 12, WHOLE GENOME SHOTGUN SEQUENCE"/>
    <property type="match status" value="1"/>
</dbReference>
<protein>
    <submittedName>
        <fullName evidence="2">Uncharacterized protein</fullName>
    </submittedName>
</protein>
<reference evidence="2 3" key="2">
    <citation type="submission" date="2021-10" db="EMBL/GenBank/DDBJ databases">
        <authorList>
            <person name="Piombo E."/>
        </authorList>
    </citation>
    <scope>NUCLEOTIDE SEQUENCE [LARGE SCALE GENOMIC DNA]</scope>
</reference>
<gene>
    <name evidence="2" type="ORF">CBYS24578_00010744</name>
</gene>
<feature type="compositionally biased region" description="Acidic residues" evidence="1">
    <location>
        <begin position="36"/>
        <end position="45"/>
    </location>
</feature>